<accession>A0A7J5YQ93</accession>
<gene>
    <name evidence="2" type="ORF">F7725_012220</name>
</gene>
<comment type="caution">
    <text evidence="2">The sequence shown here is derived from an EMBL/GenBank/DDBJ whole genome shotgun (WGS) entry which is preliminary data.</text>
</comment>
<keyword evidence="3" id="KW-1185">Reference proteome</keyword>
<sequence>MAAITEEELRGDLARVSFSKMNVARSWVQNTAYVGIADLFSVIKLFCGGLLFWFMVKFSLGRKLLTTRSSLELLLCSLSSFLFSRNTQVIIIQLNVLLSARPPPPGGLERHDSTQ</sequence>
<evidence type="ECO:0000313" key="2">
    <source>
        <dbReference type="EMBL" id="KAF3850448.1"/>
    </source>
</evidence>
<feature type="transmembrane region" description="Helical" evidence="1">
    <location>
        <begin position="32"/>
        <end position="56"/>
    </location>
</feature>
<dbReference type="OrthoDB" id="10268090at2759"/>
<proteinExistence type="predicted"/>
<keyword evidence="1" id="KW-0812">Transmembrane</keyword>
<keyword evidence="1" id="KW-0472">Membrane</keyword>
<dbReference type="EMBL" id="JAAKFY010000010">
    <property type="protein sequence ID" value="KAF3850448.1"/>
    <property type="molecule type" value="Genomic_DNA"/>
</dbReference>
<reference evidence="2 3" key="1">
    <citation type="submission" date="2020-03" db="EMBL/GenBank/DDBJ databases">
        <title>Dissostichus mawsoni Genome sequencing and assembly.</title>
        <authorList>
            <person name="Park H."/>
        </authorList>
    </citation>
    <scope>NUCLEOTIDE SEQUENCE [LARGE SCALE GENOMIC DNA]</scope>
    <source>
        <strain evidence="2">DM0001</strain>
        <tissue evidence="2">Muscle</tissue>
    </source>
</reference>
<organism evidence="2 3">
    <name type="scientific">Dissostichus mawsoni</name>
    <name type="common">Antarctic cod</name>
    <dbReference type="NCBI Taxonomy" id="36200"/>
    <lineage>
        <taxon>Eukaryota</taxon>
        <taxon>Metazoa</taxon>
        <taxon>Chordata</taxon>
        <taxon>Craniata</taxon>
        <taxon>Vertebrata</taxon>
        <taxon>Euteleostomi</taxon>
        <taxon>Actinopterygii</taxon>
        <taxon>Neopterygii</taxon>
        <taxon>Teleostei</taxon>
        <taxon>Neoteleostei</taxon>
        <taxon>Acanthomorphata</taxon>
        <taxon>Eupercaria</taxon>
        <taxon>Perciformes</taxon>
        <taxon>Notothenioidei</taxon>
        <taxon>Nototheniidae</taxon>
        <taxon>Dissostichus</taxon>
    </lineage>
</organism>
<evidence type="ECO:0000256" key="1">
    <source>
        <dbReference type="SAM" id="Phobius"/>
    </source>
</evidence>
<protein>
    <submittedName>
        <fullName evidence="2">Uncharacterized protein</fullName>
    </submittedName>
</protein>
<name>A0A7J5YQ93_DISMA</name>
<dbReference type="AlphaFoldDB" id="A0A7J5YQ93"/>
<keyword evidence="1" id="KW-1133">Transmembrane helix</keyword>
<dbReference type="Proteomes" id="UP000518266">
    <property type="component" value="Unassembled WGS sequence"/>
</dbReference>
<evidence type="ECO:0000313" key="3">
    <source>
        <dbReference type="Proteomes" id="UP000518266"/>
    </source>
</evidence>